<dbReference type="PANTHER" id="PTHR35041">
    <property type="entry name" value="MEDIATOR OF RNA POLYMERASE II TRANSCRIPTION SUBUNIT 1"/>
    <property type="match status" value="1"/>
</dbReference>
<comment type="similarity">
    <text evidence="2 7">Belongs to the Mediator complex subunit 1 family.</text>
</comment>
<keyword evidence="10" id="KW-1185">Reference proteome</keyword>
<keyword evidence="3 7" id="KW-0805">Transcription regulation</keyword>
<organism evidence="9 10">
    <name type="scientific">Myxozyma melibiosi</name>
    <dbReference type="NCBI Taxonomy" id="54550"/>
    <lineage>
        <taxon>Eukaryota</taxon>
        <taxon>Fungi</taxon>
        <taxon>Dikarya</taxon>
        <taxon>Ascomycota</taxon>
        <taxon>Saccharomycotina</taxon>
        <taxon>Lipomycetes</taxon>
        <taxon>Lipomycetales</taxon>
        <taxon>Lipomycetaceae</taxon>
        <taxon>Myxozyma</taxon>
    </lineage>
</organism>
<dbReference type="PANTHER" id="PTHR35041:SF4">
    <property type="entry name" value="MEDIATOR OF RNA POLYMERASE II TRANSCRIPTION SUBUNIT 1"/>
    <property type="match status" value="1"/>
</dbReference>
<comment type="caution">
    <text evidence="9">The sequence shown here is derived from an EMBL/GenBank/DDBJ whole genome shotgun (WGS) entry which is preliminary data.</text>
</comment>
<dbReference type="Pfam" id="PF10744">
    <property type="entry name" value="Med1"/>
    <property type="match status" value="1"/>
</dbReference>
<evidence type="ECO:0000313" key="9">
    <source>
        <dbReference type="EMBL" id="KAK7206197.1"/>
    </source>
</evidence>
<gene>
    <name evidence="9" type="ORF">BZA70DRAFT_275996</name>
</gene>
<evidence type="ECO:0000256" key="5">
    <source>
        <dbReference type="ARBA" id="ARBA00023163"/>
    </source>
</evidence>
<keyword evidence="4 7" id="KW-0010">Activator</keyword>
<name>A0ABR1F8P1_9ASCO</name>
<dbReference type="RefSeq" id="XP_064769230.1">
    <property type="nucleotide sequence ID" value="XM_064912237.1"/>
</dbReference>
<proteinExistence type="inferred from homology"/>
<accession>A0ABR1F8P1</accession>
<evidence type="ECO:0000256" key="2">
    <source>
        <dbReference type="ARBA" id="ARBA00006210"/>
    </source>
</evidence>
<comment type="subcellular location">
    <subcellularLocation>
        <location evidence="1 7">Nucleus</location>
    </subcellularLocation>
</comment>
<protein>
    <recommendedName>
        <fullName evidence="7">Mediator of RNA polymerase II transcription subunit 1</fullName>
    </recommendedName>
    <alternativeName>
        <fullName evidence="7">Mediator complex subunit 1</fullName>
    </alternativeName>
</protein>
<dbReference type="Proteomes" id="UP001498771">
    <property type="component" value="Unassembled WGS sequence"/>
</dbReference>
<keyword evidence="6 7" id="KW-0539">Nucleus</keyword>
<evidence type="ECO:0000256" key="3">
    <source>
        <dbReference type="ARBA" id="ARBA00023015"/>
    </source>
</evidence>
<feature type="domain" description="Mediator complex subunit Med1" evidence="8">
    <location>
        <begin position="114"/>
        <end position="455"/>
    </location>
</feature>
<evidence type="ECO:0000259" key="8">
    <source>
        <dbReference type="Pfam" id="PF10744"/>
    </source>
</evidence>
<evidence type="ECO:0000313" key="10">
    <source>
        <dbReference type="Proteomes" id="UP001498771"/>
    </source>
</evidence>
<dbReference type="GeneID" id="90037749"/>
<evidence type="ECO:0000256" key="7">
    <source>
        <dbReference type="RuleBase" id="RU364059"/>
    </source>
</evidence>
<evidence type="ECO:0000256" key="1">
    <source>
        <dbReference type="ARBA" id="ARBA00004123"/>
    </source>
</evidence>
<dbReference type="EMBL" id="JBBJBU010000003">
    <property type="protein sequence ID" value="KAK7206197.1"/>
    <property type="molecule type" value="Genomic_DNA"/>
</dbReference>
<comment type="function">
    <text evidence="7">Component of the Mediator complex, a coactivator involved in the regulated transcription of nearly all RNA polymerase II-dependent genes. Mediator functions as a bridge to convey information from gene-specific regulatory proteins to the basal RNA polymerase II transcription machinery. Mediator is recruited to promoters by direct interactions with regulatory proteins and serves as a scaffold for the assembly of a functional preinitiation complex with RNA polymerase II and the general transcription factors.</text>
</comment>
<dbReference type="InterPro" id="IPR019680">
    <property type="entry name" value="Mediator_Med1"/>
</dbReference>
<evidence type="ECO:0000256" key="4">
    <source>
        <dbReference type="ARBA" id="ARBA00023159"/>
    </source>
</evidence>
<reference evidence="9 10" key="1">
    <citation type="submission" date="2024-03" db="EMBL/GenBank/DDBJ databases">
        <title>Genome-scale model development and genomic sequencing of the oleaginous clade Lipomyces.</title>
        <authorList>
            <consortium name="Lawrence Berkeley National Laboratory"/>
            <person name="Czajka J.J."/>
            <person name="Han Y."/>
            <person name="Kim J."/>
            <person name="Mondo S.J."/>
            <person name="Hofstad B.A."/>
            <person name="Robles A."/>
            <person name="Haridas S."/>
            <person name="Riley R."/>
            <person name="LaButti K."/>
            <person name="Pangilinan J."/>
            <person name="Andreopoulos W."/>
            <person name="Lipzen A."/>
            <person name="Yan J."/>
            <person name="Wang M."/>
            <person name="Ng V."/>
            <person name="Grigoriev I.V."/>
            <person name="Spatafora J.W."/>
            <person name="Magnuson J.K."/>
            <person name="Baker S.E."/>
            <person name="Pomraning K.R."/>
        </authorList>
    </citation>
    <scope>NUCLEOTIDE SEQUENCE [LARGE SCALE GENOMIC DNA]</scope>
    <source>
        <strain evidence="9 10">Phaff 52-87</strain>
    </source>
</reference>
<sequence>MADSPRSSPFNFSNFKDFKVISSSEVTPSGTPDNFLGVSPAQLASFSPSALDAATNAVGSSATVQLNAGPGFGKQPAQRDRLTDLSQLTQLNAGERRPVFGRTKSEMLERREIEEVIDLIRQRPGTISEAGLARLARANQLDFFADDYDWGKRLTLGGKISVIDVDLQLPSNKVSEVICTLTSSSSGPQRQTVLYNNLQEPTLDSFARNVERFARLDRLSPGPEKLAAGESDNFQIIENLYKTALARIHKHECSLHLDPESEGHGLPVIDDDGVLGLSIWYWSRQHKLSNDSSTTSKEKWRVIVEIDTGRSGSGWGVLQNNDYIGSDIVNPNGGINWQEPDYSNLEDQSNGFVLVLDPPVLIPYYDAAILDPNGEAEAETIPTLEGTEFKSLYSRRTIYDRNGDPIEYGFSLSSARMPETRRVEKIYISHPRQIQSVFEILRQSIRVRSLIDSVFHQRYLDSKPSHGSTPSLESFLLRSSLVSHPNSMTFHIESPYGKAPKLSLLLPTKDMSVSDCRISCFTFEIGRNGTIKVKSSSVNENLEYAGKRELEAALENGLNVSEDLGITGHWLYEQIQ</sequence>
<keyword evidence="5 7" id="KW-0804">Transcription</keyword>
<evidence type="ECO:0000256" key="6">
    <source>
        <dbReference type="ARBA" id="ARBA00023242"/>
    </source>
</evidence>